<dbReference type="Gramene" id="Bo5g148520.1">
    <property type="protein sequence ID" value="Bo5g148520.1"/>
    <property type="gene ID" value="Bo5g148520"/>
</dbReference>
<dbReference type="Proteomes" id="UP000032141">
    <property type="component" value="Chromosome C5"/>
</dbReference>
<dbReference type="OMA" id="ATHPIDQ"/>
<feature type="region of interest" description="Disordered" evidence="1">
    <location>
        <begin position="1"/>
        <end position="68"/>
    </location>
</feature>
<accession>A0A0D3CMX2</accession>
<evidence type="ECO:0008006" key="4">
    <source>
        <dbReference type="Google" id="ProtNLM"/>
    </source>
</evidence>
<evidence type="ECO:0000313" key="3">
    <source>
        <dbReference type="Proteomes" id="UP000032141"/>
    </source>
</evidence>
<dbReference type="HOGENOM" id="CLU_1663207_0_0_1"/>
<evidence type="ECO:0000256" key="1">
    <source>
        <dbReference type="SAM" id="MobiDB-lite"/>
    </source>
</evidence>
<reference evidence="2 3" key="1">
    <citation type="journal article" date="2014" name="Genome Biol.">
        <title>Transcriptome and methylome profiling reveals relics of genome dominance in the mesopolyploid Brassica oleracea.</title>
        <authorList>
            <person name="Parkin I.A."/>
            <person name="Koh C."/>
            <person name="Tang H."/>
            <person name="Robinson S.J."/>
            <person name="Kagale S."/>
            <person name="Clarke W.E."/>
            <person name="Town C.D."/>
            <person name="Nixon J."/>
            <person name="Krishnakumar V."/>
            <person name="Bidwell S.L."/>
            <person name="Denoeud F."/>
            <person name="Belcram H."/>
            <person name="Links M.G."/>
            <person name="Just J."/>
            <person name="Clarke C."/>
            <person name="Bender T."/>
            <person name="Huebert T."/>
            <person name="Mason A.S."/>
            <person name="Pires J.C."/>
            <person name="Barker G."/>
            <person name="Moore J."/>
            <person name="Walley P.G."/>
            <person name="Manoli S."/>
            <person name="Batley J."/>
            <person name="Edwards D."/>
            <person name="Nelson M.N."/>
            <person name="Wang X."/>
            <person name="Paterson A.H."/>
            <person name="King G."/>
            <person name="Bancroft I."/>
            <person name="Chalhoub B."/>
            <person name="Sharpe A.G."/>
        </authorList>
    </citation>
    <scope>NUCLEOTIDE SEQUENCE</scope>
    <source>
        <strain evidence="2 3">cv. TO1000</strain>
    </source>
</reference>
<name>A0A0D3CMX2_BRAOL</name>
<evidence type="ECO:0000313" key="2">
    <source>
        <dbReference type="EnsemblPlants" id="Bo5g148520.1"/>
    </source>
</evidence>
<dbReference type="EnsemblPlants" id="Bo5g148520.1">
    <property type="protein sequence ID" value="Bo5g148520.1"/>
    <property type="gene ID" value="Bo5g148520"/>
</dbReference>
<feature type="region of interest" description="Disordered" evidence="1">
    <location>
        <begin position="95"/>
        <end position="159"/>
    </location>
</feature>
<dbReference type="STRING" id="109376.A0A0D3CMX2"/>
<organism evidence="2 3">
    <name type="scientific">Brassica oleracea var. oleracea</name>
    <dbReference type="NCBI Taxonomy" id="109376"/>
    <lineage>
        <taxon>Eukaryota</taxon>
        <taxon>Viridiplantae</taxon>
        <taxon>Streptophyta</taxon>
        <taxon>Embryophyta</taxon>
        <taxon>Tracheophyta</taxon>
        <taxon>Spermatophyta</taxon>
        <taxon>Magnoliopsida</taxon>
        <taxon>eudicotyledons</taxon>
        <taxon>Gunneridae</taxon>
        <taxon>Pentapetalae</taxon>
        <taxon>rosids</taxon>
        <taxon>malvids</taxon>
        <taxon>Brassicales</taxon>
        <taxon>Brassicaceae</taxon>
        <taxon>Brassiceae</taxon>
        <taxon>Brassica</taxon>
    </lineage>
</organism>
<feature type="compositionally biased region" description="Polar residues" evidence="1">
    <location>
        <begin position="146"/>
        <end position="159"/>
    </location>
</feature>
<keyword evidence="3" id="KW-1185">Reference proteome</keyword>
<sequence>MRELRSGARRSRRIEDHQPNPQLVENILLPPPPQTRRRGGGGGGRGRGNAALAKGAVPPRPTTAAGRGRGIRYTDLEPEPCEVLPAALNRVGGAADKDLATEGGSPEKIAGMEDDSTMGPVPESVQVGNSPVYKTERKLGKGGFGQVQQEVSPTPHNLL</sequence>
<dbReference type="eggNOG" id="KOG1164">
    <property type="taxonomic scope" value="Eukaryota"/>
</dbReference>
<proteinExistence type="predicted"/>
<reference evidence="2" key="2">
    <citation type="submission" date="2015-03" db="UniProtKB">
        <authorList>
            <consortium name="EnsemblPlants"/>
        </authorList>
    </citation>
    <scope>IDENTIFICATION</scope>
</reference>
<protein>
    <recommendedName>
        <fullName evidence="4">Protein kinase domain-containing protein</fullName>
    </recommendedName>
</protein>
<dbReference type="AlphaFoldDB" id="A0A0D3CMX2"/>